<dbReference type="InterPro" id="IPR052796">
    <property type="entry name" value="Nod_factor_sulfotransferase"/>
</dbReference>
<dbReference type="AlphaFoldDB" id="A0A8J8FJF8"/>
<dbReference type="Proteomes" id="UP000598971">
    <property type="component" value="Unassembled WGS sequence"/>
</dbReference>
<sequence>MTKFIIFTTPRTGSTLLIKSLDTHPEILCAGEVFFFKGDIYHTEYKYKFWRLPVIGNKLNYVINYPKIYLTLSGFLNKFFASRNDGITARGFKLMHFQTYYTPGIFSYLKKNDVKVIVLIRKNSLRNTLSDLRARSTKVYHNESGVKTDAIPKFKIDLNELGNKMQQIEGFNKQLENASAGLNRKIVYYEDFENWDNTIADLQDYLNVTQMKIEPVSKKLNPGKLEDMVENYKEMKDWLLARGYEKYLD</sequence>
<dbReference type="SUPFAM" id="SSF52540">
    <property type="entry name" value="P-loop containing nucleoside triphosphate hydrolases"/>
    <property type="match status" value="1"/>
</dbReference>
<dbReference type="Gene3D" id="3.40.50.300">
    <property type="entry name" value="P-loop containing nucleotide triphosphate hydrolases"/>
    <property type="match status" value="1"/>
</dbReference>
<accession>A0A8J8FJF8</accession>
<evidence type="ECO:0000313" key="2">
    <source>
        <dbReference type="Proteomes" id="UP000598971"/>
    </source>
</evidence>
<dbReference type="PANTHER" id="PTHR32175:SF26">
    <property type="entry name" value="PROTEIN, PUTATIVE, EXPRESSED-RELATED"/>
    <property type="match status" value="1"/>
</dbReference>
<keyword evidence="2" id="KW-1185">Reference proteome</keyword>
<dbReference type="PANTHER" id="PTHR32175">
    <property type="entry name" value="PROTEIN, PUTATIVE, EXPRESSED-RELATED"/>
    <property type="match status" value="1"/>
</dbReference>
<organism evidence="1 2">
    <name type="scientific">Limnovirga soli</name>
    <dbReference type="NCBI Taxonomy" id="2656915"/>
    <lineage>
        <taxon>Bacteria</taxon>
        <taxon>Pseudomonadati</taxon>
        <taxon>Bacteroidota</taxon>
        <taxon>Chitinophagia</taxon>
        <taxon>Chitinophagales</taxon>
        <taxon>Chitinophagaceae</taxon>
        <taxon>Limnovirga</taxon>
    </lineage>
</organism>
<comment type="caution">
    <text evidence="1">The sequence shown here is derived from an EMBL/GenBank/DDBJ whole genome shotgun (WGS) entry which is preliminary data.</text>
</comment>
<dbReference type="RefSeq" id="WP_171609395.1">
    <property type="nucleotide sequence ID" value="NZ_WHPF01000015.1"/>
</dbReference>
<reference evidence="1" key="1">
    <citation type="submission" date="2019-10" db="EMBL/GenBank/DDBJ databases">
        <title>Draft genome sequence of Panacibacter sp. KCS-6.</title>
        <authorList>
            <person name="Yim K.J."/>
        </authorList>
    </citation>
    <scope>NUCLEOTIDE SEQUENCE</scope>
    <source>
        <strain evidence="1">KCS-6</strain>
    </source>
</reference>
<dbReference type="InterPro" id="IPR027417">
    <property type="entry name" value="P-loop_NTPase"/>
</dbReference>
<dbReference type="EMBL" id="WHPF01000015">
    <property type="protein sequence ID" value="NNV57449.1"/>
    <property type="molecule type" value="Genomic_DNA"/>
</dbReference>
<evidence type="ECO:0008006" key="3">
    <source>
        <dbReference type="Google" id="ProtNLM"/>
    </source>
</evidence>
<gene>
    <name evidence="1" type="ORF">GD597_18395</name>
</gene>
<name>A0A8J8FJF8_9BACT</name>
<proteinExistence type="predicted"/>
<protein>
    <recommendedName>
        <fullName evidence="3">Sulfotransferase</fullName>
    </recommendedName>
</protein>
<evidence type="ECO:0000313" key="1">
    <source>
        <dbReference type="EMBL" id="NNV57449.1"/>
    </source>
</evidence>